<name>A0A9W6LR48_9HYPH</name>
<reference evidence="3" key="1">
    <citation type="journal article" date="2023" name="Int. J. Syst. Evol. Microbiol.">
        <title>Methylocystis iwaonis sp. nov., a type II methane-oxidizing bacterium from surface soil of a rice paddy field in Japan, and emended description of the genus Methylocystis (ex Whittenbury et al. 1970) Bowman et al. 1993.</title>
        <authorList>
            <person name="Kaise H."/>
            <person name="Sawadogo J.B."/>
            <person name="Alam M.S."/>
            <person name="Ueno C."/>
            <person name="Dianou D."/>
            <person name="Shinjo R."/>
            <person name="Asakawa S."/>
        </authorList>
    </citation>
    <scope>NUCLEOTIDE SEQUENCE</scope>
    <source>
        <strain evidence="3">LMG27198</strain>
    </source>
</reference>
<keyword evidence="4" id="KW-1185">Reference proteome</keyword>
<dbReference type="Proteomes" id="UP001144323">
    <property type="component" value="Unassembled WGS sequence"/>
</dbReference>
<evidence type="ECO:0000313" key="3">
    <source>
        <dbReference type="EMBL" id="GLI92077.1"/>
    </source>
</evidence>
<protein>
    <submittedName>
        <fullName evidence="3">DNA-packaging protein</fullName>
    </submittedName>
</protein>
<evidence type="ECO:0000259" key="2">
    <source>
        <dbReference type="Pfam" id="PF17289"/>
    </source>
</evidence>
<dbReference type="Gene3D" id="3.40.50.300">
    <property type="entry name" value="P-loop containing nucleotide triphosphate hydrolases"/>
    <property type="match status" value="1"/>
</dbReference>
<sequence length="443" mass="48298">MLDGSSACAATGRLNDALEGFSARELARLLADWEFVARKDQWPPPGADNGLPWRVWLILGGRGAGKTRAGAEWVKGLALGREQFCLRPAGRIALIGETAADVREVMIEGVSGLLAVHGRRDRPRWESSRRRLLWDSGAVAQAYSAEDPESLRGPQFDAAWCDELAKWRYARETWDMLQFGLRLGDWPRQLVTTTPRPTPLIKELIAHPATALTRALTRENAANLAPSFLESMIAQYAGTRLGRQELDGEMVEERKDALWTREMIETLRVKEAPPLSRIVVAVDPPASSGKRADNCGIVAAGVDAAGLVHVLDDATLGAARPAQWARAAIALYHKLSADALVAEVNQGGEMVRAVLNEADPSAPVTMVRATRGKYLRAAPVAQLYEQGRVRHVGAFPALEDEMCDFGLEGLSSGRSPDRLDALVWAITALALTPKAPAPRMRRM</sequence>
<accession>A0A9W6LR48</accession>
<dbReference type="Pfam" id="PF03237">
    <property type="entry name" value="Terminase_6N"/>
    <property type="match status" value="1"/>
</dbReference>
<dbReference type="InterPro" id="IPR035421">
    <property type="entry name" value="Terminase_6C"/>
</dbReference>
<dbReference type="InterPro" id="IPR027417">
    <property type="entry name" value="P-loop_NTPase"/>
</dbReference>
<dbReference type="AlphaFoldDB" id="A0A9W6LR48"/>
<proteinExistence type="predicted"/>
<dbReference type="Pfam" id="PF17289">
    <property type="entry name" value="Terminase_6C"/>
    <property type="match status" value="1"/>
</dbReference>
<dbReference type="RefSeq" id="WP_281801090.1">
    <property type="nucleotide sequence ID" value="NZ_BSEC01000001.1"/>
</dbReference>
<comment type="caution">
    <text evidence="3">The sequence shown here is derived from an EMBL/GenBank/DDBJ whole genome shotgun (WGS) entry which is preliminary data.</text>
</comment>
<dbReference type="Gene3D" id="3.30.420.240">
    <property type="match status" value="1"/>
</dbReference>
<feature type="domain" description="Terminase large subunit gp17-like C-terminal" evidence="2">
    <location>
        <begin position="281"/>
        <end position="427"/>
    </location>
</feature>
<keyword evidence="1" id="KW-1188">Viral release from host cell</keyword>
<evidence type="ECO:0000313" key="4">
    <source>
        <dbReference type="Proteomes" id="UP001144323"/>
    </source>
</evidence>
<evidence type="ECO:0000256" key="1">
    <source>
        <dbReference type="ARBA" id="ARBA00022612"/>
    </source>
</evidence>
<gene>
    <name evidence="3" type="ORF">LMG27198_10690</name>
</gene>
<dbReference type="EMBL" id="BSEC01000001">
    <property type="protein sequence ID" value="GLI92077.1"/>
    <property type="molecule type" value="Genomic_DNA"/>
</dbReference>
<organism evidence="3 4">
    <name type="scientific">Methylocystis echinoides</name>
    <dbReference type="NCBI Taxonomy" id="29468"/>
    <lineage>
        <taxon>Bacteria</taxon>
        <taxon>Pseudomonadati</taxon>
        <taxon>Pseudomonadota</taxon>
        <taxon>Alphaproteobacteria</taxon>
        <taxon>Hyphomicrobiales</taxon>
        <taxon>Methylocystaceae</taxon>
        <taxon>Methylocystis</taxon>
    </lineage>
</organism>